<comment type="caution">
    <text evidence="2">The sequence shown here is derived from an EMBL/GenBank/DDBJ whole genome shotgun (WGS) entry which is preliminary data.</text>
</comment>
<accession>A0ABQ7U091</accession>
<evidence type="ECO:0000256" key="1">
    <source>
        <dbReference type="SAM" id="MobiDB-lite"/>
    </source>
</evidence>
<protein>
    <submittedName>
        <fullName evidence="2">Uncharacterized protein</fullName>
    </submittedName>
</protein>
<gene>
    <name evidence="2" type="ORF">KY290_033218</name>
</gene>
<dbReference type="Proteomes" id="UP000826656">
    <property type="component" value="Unassembled WGS sequence"/>
</dbReference>
<organism evidence="2 3">
    <name type="scientific">Solanum tuberosum</name>
    <name type="common">Potato</name>
    <dbReference type="NCBI Taxonomy" id="4113"/>
    <lineage>
        <taxon>Eukaryota</taxon>
        <taxon>Viridiplantae</taxon>
        <taxon>Streptophyta</taxon>
        <taxon>Embryophyta</taxon>
        <taxon>Tracheophyta</taxon>
        <taxon>Spermatophyta</taxon>
        <taxon>Magnoliopsida</taxon>
        <taxon>eudicotyledons</taxon>
        <taxon>Gunneridae</taxon>
        <taxon>Pentapetalae</taxon>
        <taxon>asterids</taxon>
        <taxon>lamiids</taxon>
        <taxon>Solanales</taxon>
        <taxon>Solanaceae</taxon>
        <taxon>Solanoideae</taxon>
        <taxon>Solaneae</taxon>
        <taxon>Solanum</taxon>
    </lineage>
</organism>
<evidence type="ECO:0000313" key="2">
    <source>
        <dbReference type="EMBL" id="KAH0740175.1"/>
    </source>
</evidence>
<proteinExistence type="predicted"/>
<reference evidence="2 3" key="1">
    <citation type="journal article" date="2021" name="bioRxiv">
        <title>Chromosome-scale and haplotype-resolved genome assembly of a tetraploid potato cultivar.</title>
        <authorList>
            <person name="Sun H."/>
            <person name="Jiao W.-B."/>
            <person name="Krause K."/>
            <person name="Campoy J.A."/>
            <person name="Goel M."/>
            <person name="Folz-Donahue K."/>
            <person name="Kukat C."/>
            <person name="Huettel B."/>
            <person name="Schneeberger K."/>
        </authorList>
    </citation>
    <scope>NUCLEOTIDE SEQUENCE [LARGE SCALE GENOMIC DNA]</scope>
    <source>
        <strain evidence="2">SolTubOtavaFocal</strain>
        <tissue evidence="2">Leaves</tissue>
    </source>
</reference>
<dbReference type="EMBL" id="JAIVGD010000026">
    <property type="protein sequence ID" value="KAH0740175.1"/>
    <property type="molecule type" value="Genomic_DNA"/>
</dbReference>
<keyword evidence="3" id="KW-1185">Reference proteome</keyword>
<name>A0ABQ7U091_SOLTU</name>
<sequence>MTDQQLRSTSNAAMPSEEGDESVHGSLPILNVGTLCYVCGWQTPRILLSSMNLPVWDLI</sequence>
<evidence type="ECO:0000313" key="3">
    <source>
        <dbReference type="Proteomes" id="UP000826656"/>
    </source>
</evidence>
<feature type="compositionally biased region" description="Polar residues" evidence="1">
    <location>
        <begin position="1"/>
        <end position="13"/>
    </location>
</feature>
<feature type="region of interest" description="Disordered" evidence="1">
    <location>
        <begin position="1"/>
        <end position="23"/>
    </location>
</feature>